<dbReference type="Pfam" id="PF10517">
    <property type="entry name" value="DM13"/>
    <property type="match status" value="1"/>
</dbReference>
<keyword evidence="2" id="KW-0812">Transmembrane</keyword>
<evidence type="ECO:0000256" key="1">
    <source>
        <dbReference type="SAM" id="MobiDB-lite"/>
    </source>
</evidence>
<dbReference type="InterPro" id="IPR019545">
    <property type="entry name" value="DM13_domain"/>
</dbReference>
<evidence type="ECO:0000256" key="2">
    <source>
        <dbReference type="SAM" id="Phobius"/>
    </source>
</evidence>
<evidence type="ECO:0000259" key="3">
    <source>
        <dbReference type="PROSITE" id="PS51549"/>
    </source>
</evidence>
<sequence length="191" mass="19756">MSKRSVLIGVSAVLMVALAVGLYLFQPWRLVTDRTADEALLVPVSTSETATPNAEPTTPSAAPTTPSAAPTTSAAPTGPVALASGPFRSLEHATTGSASLVRRPDGTHAVQFESLDTSDGPDLYVYLSDKSSDSPESAFGTGFTSLGKLKANQGNQVYDVPAGADLATVRSVVIWCKRFSAGFAVAPLEQS</sequence>
<gene>
    <name evidence="4" type="ORF">GCM10010492_30000</name>
</gene>
<keyword evidence="2" id="KW-1133">Transmembrane helix</keyword>
<comment type="caution">
    <text evidence="4">The sequence shown here is derived from an EMBL/GenBank/DDBJ whole genome shotgun (WGS) entry which is preliminary data.</text>
</comment>
<reference evidence="5" key="1">
    <citation type="journal article" date="2019" name="Int. J. Syst. Evol. Microbiol.">
        <title>The Global Catalogue of Microorganisms (GCM) 10K type strain sequencing project: providing services to taxonomists for standard genome sequencing and annotation.</title>
        <authorList>
            <consortium name="The Broad Institute Genomics Platform"/>
            <consortium name="The Broad Institute Genome Sequencing Center for Infectious Disease"/>
            <person name="Wu L."/>
            <person name="Ma J."/>
        </authorList>
    </citation>
    <scope>NUCLEOTIDE SEQUENCE [LARGE SCALE GENOMIC DNA]</scope>
    <source>
        <strain evidence="5">JCM 3380</strain>
    </source>
</reference>
<organism evidence="4 5">
    <name type="scientific">Saccharothrix mutabilis subsp. mutabilis</name>
    <dbReference type="NCBI Taxonomy" id="66855"/>
    <lineage>
        <taxon>Bacteria</taxon>
        <taxon>Bacillati</taxon>
        <taxon>Actinomycetota</taxon>
        <taxon>Actinomycetes</taxon>
        <taxon>Pseudonocardiales</taxon>
        <taxon>Pseudonocardiaceae</taxon>
        <taxon>Saccharothrix</taxon>
    </lineage>
</organism>
<evidence type="ECO:0000313" key="5">
    <source>
        <dbReference type="Proteomes" id="UP001500416"/>
    </source>
</evidence>
<accession>A0ABP3DD50</accession>
<feature type="compositionally biased region" description="Low complexity" evidence="1">
    <location>
        <begin position="46"/>
        <end position="77"/>
    </location>
</feature>
<keyword evidence="2" id="KW-0472">Membrane</keyword>
<protein>
    <submittedName>
        <fullName evidence="4">DM13 domain-containing protein</fullName>
    </submittedName>
</protein>
<feature type="transmembrane region" description="Helical" evidence="2">
    <location>
        <begin position="6"/>
        <end position="25"/>
    </location>
</feature>
<keyword evidence="5" id="KW-1185">Reference proteome</keyword>
<feature type="region of interest" description="Disordered" evidence="1">
    <location>
        <begin position="46"/>
        <end position="81"/>
    </location>
</feature>
<dbReference type="RefSeq" id="WP_343934394.1">
    <property type="nucleotide sequence ID" value="NZ_BAAABU010000005.1"/>
</dbReference>
<feature type="domain" description="DM13" evidence="3">
    <location>
        <begin position="78"/>
        <end position="189"/>
    </location>
</feature>
<dbReference type="Proteomes" id="UP001500416">
    <property type="component" value="Unassembled WGS sequence"/>
</dbReference>
<proteinExistence type="predicted"/>
<evidence type="ECO:0000313" key="4">
    <source>
        <dbReference type="EMBL" id="GAA0229533.1"/>
    </source>
</evidence>
<name>A0ABP3DD50_9PSEU</name>
<dbReference type="EMBL" id="BAAABU010000005">
    <property type="protein sequence ID" value="GAA0229533.1"/>
    <property type="molecule type" value="Genomic_DNA"/>
</dbReference>
<dbReference type="PROSITE" id="PS51549">
    <property type="entry name" value="DM13"/>
    <property type="match status" value="1"/>
</dbReference>